<proteinExistence type="predicted"/>
<comment type="caution">
    <text evidence="2">The sequence shown here is derived from an EMBL/GenBank/DDBJ whole genome shotgun (WGS) entry which is preliminary data.</text>
</comment>
<dbReference type="AlphaFoldDB" id="X1SR53"/>
<feature type="non-terminal residue" evidence="2">
    <location>
        <position position="1"/>
    </location>
</feature>
<protein>
    <submittedName>
        <fullName evidence="2">Uncharacterized protein</fullName>
    </submittedName>
</protein>
<evidence type="ECO:0000313" key="2">
    <source>
        <dbReference type="EMBL" id="GAI77835.1"/>
    </source>
</evidence>
<organism evidence="2">
    <name type="scientific">marine sediment metagenome</name>
    <dbReference type="NCBI Taxonomy" id="412755"/>
    <lineage>
        <taxon>unclassified sequences</taxon>
        <taxon>metagenomes</taxon>
        <taxon>ecological metagenomes</taxon>
    </lineage>
</organism>
<name>X1SR53_9ZZZZ</name>
<feature type="coiled-coil region" evidence="1">
    <location>
        <begin position="94"/>
        <end position="128"/>
    </location>
</feature>
<sequence>LKIQKYSFDEVAEFVNFLFDRFDPTNFVGDFLEKYLPSYTILLKLYLINSLYKWLNLLPGSTIDVDSIVPQAVSELPSLTTEAAQLIQEDSPKTEELQAKHDDLVIRIAELEETEADLRDHIKTLKEGGAGPVSTVNWRQSYDDSQYDIHQEYLKYTALAEEEFFTKENESIAFGLNKASLLMIENFTSIL</sequence>
<evidence type="ECO:0000256" key="1">
    <source>
        <dbReference type="SAM" id="Coils"/>
    </source>
</evidence>
<accession>X1SR53</accession>
<keyword evidence="1" id="KW-0175">Coiled coil</keyword>
<dbReference type="EMBL" id="BARW01006575">
    <property type="protein sequence ID" value="GAI77835.1"/>
    <property type="molecule type" value="Genomic_DNA"/>
</dbReference>
<reference evidence="2" key="1">
    <citation type="journal article" date="2014" name="Front. Microbiol.">
        <title>High frequency of phylogenetically diverse reductive dehalogenase-homologous genes in deep subseafloor sedimentary metagenomes.</title>
        <authorList>
            <person name="Kawai M."/>
            <person name="Futagami T."/>
            <person name="Toyoda A."/>
            <person name="Takaki Y."/>
            <person name="Nishi S."/>
            <person name="Hori S."/>
            <person name="Arai W."/>
            <person name="Tsubouchi T."/>
            <person name="Morono Y."/>
            <person name="Uchiyama I."/>
            <person name="Ito T."/>
            <person name="Fujiyama A."/>
            <person name="Inagaki F."/>
            <person name="Takami H."/>
        </authorList>
    </citation>
    <scope>NUCLEOTIDE SEQUENCE</scope>
    <source>
        <strain evidence="2">Expedition CK06-06</strain>
    </source>
</reference>
<gene>
    <name evidence="2" type="ORF">S12H4_13817</name>
</gene>